<dbReference type="InterPro" id="IPR050817">
    <property type="entry name" value="DjlA_DnaK_co-chaperone"/>
</dbReference>
<dbReference type="Gene3D" id="1.10.287.110">
    <property type="entry name" value="DnaJ domain"/>
    <property type="match status" value="1"/>
</dbReference>
<organism evidence="4">
    <name type="scientific">viral metagenome</name>
    <dbReference type="NCBI Taxonomy" id="1070528"/>
    <lineage>
        <taxon>unclassified sequences</taxon>
        <taxon>metagenomes</taxon>
        <taxon>organismal metagenomes</taxon>
    </lineage>
</organism>
<name>A0A6C0DFZ3_9ZZZZ</name>
<evidence type="ECO:0000313" key="4">
    <source>
        <dbReference type="EMBL" id="QHT15114.1"/>
    </source>
</evidence>
<dbReference type="InterPro" id="IPR018253">
    <property type="entry name" value="DnaJ_domain_CS"/>
</dbReference>
<dbReference type="InterPro" id="IPR001623">
    <property type="entry name" value="DnaJ_domain"/>
</dbReference>
<keyword evidence="2" id="KW-0472">Membrane</keyword>
<dbReference type="InterPro" id="IPR036869">
    <property type="entry name" value="J_dom_sf"/>
</dbReference>
<dbReference type="SUPFAM" id="SSF46565">
    <property type="entry name" value="Chaperone J-domain"/>
    <property type="match status" value="1"/>
</dbReference>
<proteinExistence type="predicted"/>
<keyword evidence="2" id="KW-0812">Transmembrane</keyword>
<feature type="region of interest" description="Disordered" evidence="1">
    <location>
        <begin position="527"/>
        <end position="554"/>
    </location>
</feature>
<dbReference type="AlphaFoldDB" id="A0A6C0DFZ3"/>
<reference evidence="4" key="1">
    <citation type="journal article" date="2020" name="Nature">
        <title>Giant virus diversity and host interactions through global metagenomics.</title>
        <authorList>
            <person name="Schulz F."/>
            <person name="Roux S."/>
            <person name="Paez-Espino D."/>
            <person name="Jungbluth S."/>
            <person name="Walsh D.A."/>
            <person name="Denef V.J."/>
            <person name="McMahon K.D."/>
            <person name="Konstantinidis K.T."/>
            <person name="Eloe-Fadrosh E.A."/>
            <person name="Kyrpides N.C."/>
            <person name="Woyke T."/>
        </authorList>
    </citation>
    <scope>NUCLEOTIDE SEQUENCE</scope>
    <source>
        <strain evidence="4">GVMAG-M-3300023174-144</strain>
    </source>
</reference>
<keyword evidence="2" id="KW-1133">Transmembrane helix</keyword>
<protein>
    <recommendedName>
        <fullName evidence="3">J domain-containing protein</fullName>
    </recommendedName>
</protein>
<dbReference type="PRINTS" id="PR00625">
    <property type="entry name" value="JDOMAIN"/>
</dbReference>
<dbReference type="PROSITE" id="PS00636">
    <property type="entry name" value="DNAJ_1"/>
    <property type="match status" value="1"/>
</dbReference>
<feature type="transmembrane region" description="Helical" evidence="2">
    <location>
        <begin position="34"/>
        <end position="64"/>
    </location>
</feature>
<feature type="region of interest" description="Disordered" evidence="1">
    <location>
        <begin position="648"/>
        <end position="693"/>
    </location>
</feature>
<feature type="compositionally biased region" description="Polar residues" evidence="1">
    <location>
        <begin position="537"/>
        <end position="546"/>
    </location>
</feature>
<evidence type="ECO:0000256" key="2">
    <source>
        <dbReference type="SAM" id="Phobius"/>
    </source>
</evidence>
<evidence type="ECO:0000259" key="3">
    <source>
        <dbReference type="PROSITE" id="PS50076"/>
    </source>
</evidence>
<dbReference type="PROSITE" id="PS50076">
    <property type="entry name" value="DNAJ_2"/>
    <property type="match status" value="1"/>
</dbReference>
<dbReference type="Pfam" id="PF00226">
    <property type="entry name" value="DnaJ"/>
    <property type="match status" value="1"/>
</dbReference>
<feature type="domain" description="J" evidence="3">
    <location>
        <begin position="575"/>
        <end position="641"/>
    </location>
</feature>
<dbReference type="SMART" id="SM00271">
    <property type="entry name" value="DnaJ"/>
    <property type="match status" value="1"/>
</dbReference>
<evidence type="ECO:0000256" key="1">
    <source>
        <dbReference type="SAM" id="MobiDB-lite"/>
    </source>
</evidence>
<accession>A0A6C0DFZ3</accession>
<dbReference type="EMBL" id="MN739601">
    <property type="protein sequence ID" value="QHT15114.1"/>
    <property type="molecule type" value="Genomic_DNA"/>
</dbReference>
<sequence>MSSFIDDYEEQELKMYMEDRVLEAINKIPVEEQYFLIIVLFLKFVFCYGVENTTVFIIFILNFLKLNKSSASNDYYNFILRVLIWLNTNLQELVDKYVNTKPDVSEIKRYKAFEDYLLLLEAKLYVLLGNLTCCHGEIFGKQYLTRDEQGKYTFDEKKLIELLSPDIPVEIMNQLKEKYKCDTNEECMNKMIKDINYTPEVVSGLTKIVEKQNQETGRIAGQKVKIKRGVTTYLRNDSTPIDLSEKMVYVFNEPTDYNRIVRAKDGEWYIGYYNPEYNIDPVTGQYRFPNRQEYVYYTGGNNPIREIVFSDDEVTANVKPMKCYRVNIEESRFPIVLPADAFDLNNIETYIENPEFKNAFDGIKEVIYNVFTNQDENDKYIENYLNGVAEKEYRTKERFFEMIRYIFGAEQYQDNDIQPRNEEDINPYALDIVAPPILHGCDVGIRYIRDGLIYFTERIIENTPAFRLWLLINWNNMINEINELLRRRNMRRDADAEIPTGETNLAIVPNNNIIPPVSVGQIDLILSQPPTRPRAPSNPQGRTANTEEQEEARDFVRGVNERGARLQNDRPRPNDLYDHLEISRDATQEQIKTAYRRLARQWHPDKNRNNIGEATARFQQISLAYSVLSDDRKRARYDYNGSIGGKTIKHRKGRRKGTKYIKTNKRYKKKIPRKTIKKHQKKSSRKRKTRRKN</sequence>
<dbReference type="PANTHER" id="PTHR24074">
    <property type="entry name" value="CO-CHAPERONE PROTEIN DJLA"/>
    <property type="match status" value="1"/>
</dbReference>
<dbReference type="CDD" id="cd06257">
    <property type="entry name" value="DnaJ"/>
    <property type="match status" value="1"/>
</dbReference>